<dbReference type="InterPro" id="IPR039536">
    <property type="entry name" value="TetR_C_Proteobacteria"/>
</dbReference>
<evidence type="ECO:0000259" key="5">
    <source>
        <dbReference type="PROSITE" id="PS50977"/>
    </source>
</evidence>
<accession>A0A244CNP4</accession>
<evidence type="ECO:0000256" key="4">
    <source>
        <dbReference type="PROSITE-ProRule" id="PRU00335"/>
    </source>
</evidence>
<feature type="domain" description="HTH tetR-type" evidence="5">
    <location>
        <begin position="11"/>
        <end position="71"/>
    </location>
</feature>
<evidence type="ECO:0000256" key="1">
    <source>
        <dbReference type="ARBA" id="ARBA00023015"/>
    </source>
</evidence>
<sequence>MMEITTLSRSEQKRQQIIVAATTLFMEKGFIHTSMDQVAKLAGVSKQTVYSHFQDKNNLFVETITAHCSSSNLRKEMYRSEQTVSQNLLRIVTSFVGLVFSPEALRVFDICVVHKEDYPELGALFFEAAPRIVLEQIEACLAELDEKKLLRVDNPQFATFQLLGMVQGDWKMRHALGVVKANDVPTQAYLEDCVERFIKAYSE</sequence>
<keyword evidence="7" id="KW-1185">Reference proteome</keyword>
<dbReference type="Gene3D" id="1.10.10.60">
    <property type="entry name" value="Homeodomain-like"/>
    <property type="match status" value="1"/>
</dbReference>
<protein>
    <recommendedName>
        <fullName evidence="5">HTH tetR-type domain-containing protein</fullName>
    </recommendedName>
</protein>
<dbReference type="InterPro" id="IPR001647">
    <property type="entry name" value="HTH_TetR"/>
</dbReference>
<evidence type="ECO:0000313" key="7">
    <source>
        <dbReference type="Proteomes" id="UP000194841"/>
    </source>
</evidence>
<dbReference type="PANTHER" id="PTHR30055:SF146">
    <property type="entry name" value="HTH-TYPE TRANSCRIPTIONAL DUAL REGULATOR CECR"/>
    <property type="match status" value="1"/>
</dbReference>
<organism evidence="6 7">
    <name type="scientific">Pseudoalteromonas ulvae</name>
    <dbReference type="NCBI Taxonomy" id="107327"/>
    <lineage>
        <taxon>Bacteria</taxon>
        <taxon>Pseudomonadati</taxon>
        <taxon>Pseudomonadota</taxon>
        <taxon>Gammaproteobacteria</taxon>
        <taxon>Alteromonadales</taxon>
        <taxon>Pseudoalteromonadaceae</taxon>
        <taxon>Pseudoalteromonas</taxon>
    </lineage>
</organism>
<dbReference type="GO" id="GO:0000976">
    <property type="term" value="F:transcription cis-regulatory region binding"/>
    <property type="evidence" value="ECO:0007669"/>
    <property type="project" value="TreeGrafter"/>
</dbReference>
<name>A0A244CNP4_PSEDV</name>
<dbReference type="Gene3D" id="1.10.357.10">
    <property type="entry name" value="Tetracycline Repressor, domain 2"/>
    <property type="match status" value="1"/>
</dbReference>
<comment type="caution">
    <text evidence="6">The sequence shown here is derived from an EMBL/GenBank/DDBJ whole genome shotgun (WGS) entry which is preliminary data.</text>
</comment>
<dbReference type="Proteomes" id="UP000194841">
    <property type="component" value="Unassembled WGS sequence"/>
</dbReference>
<dbReference type="InterPro" id="IPR009057">
    <property type="entry name" value="Homeodomain-like_sf"/>
</dbReference>
<dbReference type="PROSITE" id="PS50977">
    <property type="entry name" value="HTH_TETR_2"/>
    <property type="match status" value="1"/>
</dbReference>
<dbReference type="Pfam" id="PF00440">
    <property type="entry name" value="TetR_N"/>
    <property type="match status" value="1"/>
</dbReference>
<dbReference type="InterPro" id="IPR050109">
    <property type="entry name" value="HTH-type_TetR-like_transc_reg"/>
</dbReference>
<dbReference type="OrthoDB" id="8535430at2"/>
<dbReference type="Pfam" id="PF14246">
    <property type="entry name" value="TetR_C_7"/>
    <property type="match status" value="1"/>
</dbReference>
<proteinExistence type="predicted"/>
<gene>
    <name evidence="6" type="ORF">B1199_13870</name>
</gene>
<dbReference type="AlphaFoldDB" id="A0A244CNP4"/>
<dbReference type="SUPFAM" id="SSF46689">
    <property type="entry name" value="Homeodomain-like"/>
    <property type="match status" value="1"/>
</dbReference>
<dbReference type="PANTHER" id="PTHR30055">
    <property type="entry name" value="HTH-TYPE TRANSCRIPTIONAL REGULATOR RUTR"/>
    <property type="match status" value="1"/>
</dbReference>
<evidence type="ECO:0000313" key="6">
    <source>
        <dbReference type="EMBL" id="OUL57251.1"/>
    </source>
</evidence>
<dbReference type="PRINTS" id="PR00455">
    <property type="entry name" value="HTHTETR"/>
</dbReference>
<reference evidence="6 7" key="1">
    <citation type="submission" date="2017-02" db="EMBL/GenBank/DDBJ databases">
        <title>Pseudoalteromonas ulvae TC14 Genome.</title>
        <authorList>
            <person name="Molmeret M."/>
        </authorList>
    </citation>
    <scope>NUCLEOTIDE SEQUENCE [LARGE SCALE GENOMIC DNA]</scope>
    <source>
        <strain evidence="6">TC14</strain>
    </source>
</reference>
<evidence type="ECO:0000256" key="3">
    <source>
        <dbReference type="ARBA" id="ARBA00023163"/>
    </source>
</evidence>
<feature type="DNA-binding region" description="H-T-H motif" evidence="4">
    <location>
        <begin position="34"/>
        <end position="53"/>
    </location>
</feature>
<dbReference type="FunFam" id="1.10.10.60:FF:000141">
    <property type="entry name" value="TetR family transcriptional regulator"/>
    <property type="match status" value="1"/>
</dbReference>
<keyword evidence="1" id="KW-0805">Transcription regulation</keyword>
<keyword evidence="3" id="KW-0804">Transcription</keyword>
<dbReference type="EMBL" id="MWPV01000004">
    <property type="protein sequence ID" value="OUL57251.1"/>
    <property type="molecule type" value="Genomic_DNA"/>
</dbReference>
<keyword evidence="2 4" id="KW-0238">DNA-binding</keyword>
<evidence type="ECO:0000256" key="2">
    <source>
        <dbReference type="ARBA" id="ARBA00023125"/>
    </source>
</evidence>
<dbReference type="GO" id="GO:0003700">
    <property type="term" value="F:DNA-binding transcription factor activity"/>
    <property type="evidence" value="ECO:0007669"/>
    <property type="project" value="TreeGrafter"/>
</dbReference>